<evidence type="ECO:0000256" key="2">
    <source>
        <dbReference type="ARBA" id="ARBA00023002"/>
    </source>
</evidence>
<dbReference type="GO" id="GO:0005777">
    <property type="term" value="C:peroxisome"/>
    <property type="evidence" value="ECO:0007669"/>
    <property type="project" value="TreeGrafter"/>
</dbReference>
<dbReference type="AlphaFoldDB" id="A0A2N5U7F7"/>
<organism evidence="4 7">
    <name type="scientific">Puccinia coronata f. sp. avenae</name>
    <dbReference type="NCBI Taxonomy" id="200324"/>
    <lineage>
        <taxon>Eukaryota</taxon>
        <taxon>Fungi</taxon>
        <taxon>Dikarya</taxon>
        <taxon>Basidiomycota</taxon>
        <taxon>Pucciniomycotina</taxon>
        <taxon>Pucciniomycetes</taxon>
        <taxon>Pucciniales</taxon>
        <taxon>Pucciniaceae</taxon>
        <taxon>Puccinia</taxon>
    </lineage>
</organism>
<name>A0A2N5U7F7_9BASI</name>
<evidence type="ECO:0000313" key="6">
    <source>
        <dbReference type="Proteomes" id="UP000235388"/>
    </source>
</evidence>
<reference evidence="6 7" key="1">
    <citation type="submission" date="2017-11" db="EMBL/GenBank/DDBJ databases">
        <title>De novo assembly and phasing of dikaryotic genomes from two isolates of Puccinia coronata f. sp. avenae, the causal agent of oat crown rust.</title>
        <authorList>
            <person name="Miller M.E."/>
            <person name="Zhang Y."/>
            <person name="Omidvar V."/>
            <person name="Sperschneider J."/>
            <person name="Schwessinger B."/>
            <person name="Raley C."/>
            <person name="Palmer J.M."/>
            <person name="Garnica D."/>
            <person name="Upadhyaya N."/>
            <person name="Rathjen J."/>
            <person name="Taylor J.M."/>
            <person name="Park R.F."/>
            <person name="Dodds P.N."/>
            <person name="Hirsch C.D."/>
            <person name="Kianian S.F."/>
            <person name="Figueroa M."/>
        </authorList>
    </citation>
    <scope>NUCLEOTIDE SEQUENCE [LARGE SCALE GENOMIC DNA]</scope>
    <source>
        <strain evidence="5">12NC29</strain>
        <strain evidence="4">12SD80</strain>
    </source>
</reference>
<dbReference type="InterPro" id="IPR036291">
    <property type="entry name" value="NAD(P)-bd_dom_sf"/>
</dbReference>
<dbReference type="PANTHER" id="PTHR43296:SF2">
    <property type="entry name" value="PEROXISOMAL 2,4-DIENOYL-COA REDUCTASE [(3E)-ENOYL-COA-PRODUCING]"/>
    <property type="match status" value="1"/>
</dbReference>
<dbReference type="Proteomes" id="UP000235392">
    <property type="component" value="Unassembled WGS sequence"/>
</dbReference>
<evidence type="ECO:0000313" key="7">
    <source>
        <dbReference type="Proteomes" id="UP000235392"/>
    </source>
</evidence>
<dbReference type="EMBL" id="PGCI01000214">
    <property type="protein sequence ID" value="PLW33679.1"/>
    <property type="molecule type" value="Genomic_DNA"/>
</dbReference>
<sequence length="170" mass="18982">MSKGIETKGKNLARKRKRLKARHSKLANEINQDRMTGLCAELEQFELQTSSPGCLEGLSWSGGERRSRPARAPDIASQFLEHSQASRAVAKCIAEFGRIDFVISGAAGNFLCPIDRLSSNAFKSVFEIDLLGTLYLQRYIAMNNDIKPPHLVIMPTLTPLFTKLVKHLLR</sequence>
<evidence type="ECO:0000313" key="4">
    <source>
        <dbReference type="EMBL" id="PLW33679.1"/>
    </source>
</evidence>
<dbReference type="EMBL" id="PGCJ01000002">
    <property type="protein sequence ID" value="PLW58646.1"/>
    <property type="molecule type" value="Genomic_DNA"/>
</dbReference>
<protein>
    <submittedName>
        <fullName evidence="4">Uncharacterized protein</fullName>
    </submittedName>
</protein>
<keyword evidence="2" id="KW-0560">Oxidoreductase</keyword>
<dbReference type="PANTHER" id="PTHR43296">
    <property type="entry name" value="PEROXISOMAL 2,4-DIENOYL-COA REDUCTASE"/>
    <property type="match status" value="1"/>
</dbReference>
<proteinExistence type="predicted"/>
<dbReference type="GO" id="GO:0009062">
    <property type="term" value="P:fatty acid catabolic process"/>
    <property type="evidence" value="ECO:0007669"/>
    <property type="project" value="InterPro"/>
</dbReference>
<dbReference type="InterPro" id="IPR045017">
    <property type="entry name" value="DECR2-like"/>
</dbReference>
<dbReference type="Gene3D" id="3.40.50.720">
    <property type="entry name" value="NAD(P)-binding Rossmann-like Domain"/>
    <property type="match status" value="1"/>
</dbReference>
<keyword evidence="1" id="KW-0521">NADP</keyword>
<dbReference type="OrthoDB" id="2136131at2759"/>
<comment type="caution">
    <text evidence="4">The sequence shown here is derived from an EMBL/GenBank/DDBJ whole genome shotgun (WGS) entry which is preliminary data.</text>
</comment>
<evidence type="ECO:0000313" key="5">
    <source>
        <dbReference type="EMBL" id="PLW58646.1"/>
    </source>
</evidence>
<accession>A0A2N5U7F7</accession>
<evidence type="ECO:0000313" key="3">
    <source>
        <dbReference type="EMBL" id="PLW12602.1"/>
    </source>
</evidence>
<dbReference type="Proteomes" id="UP000235388">
    <property type="component" value="Unassembled WGS sequence"/>
</dbReference>
<gene>
    <name evidence="5" type="ORF">PCANC_00197</name>
    <name evidence="4" type="ORF">PCASD_10309</name>
    <name evidence="3" type="ORF">PCASD_17153</name>
</gene>
<dbReference type="STRING" id="200324.A0A2N5U7F7"/>
<keyword evidence="6" id="KW-1185">Reference proteome</keyword>
<dbReference type="SUPFAM" id="SSF51735">
    <property type="entry name" value="NAD(P)-binding Rossmann-fold domains"/>
    <property type="match status" value="1"/>
</dbReference>
<dbReference type="GO" id="GO:0008670">
    <property type="term" value="F:2,4-dienoyl-CoA reductase (NADPH) activity"/>
    <property type="evidence" value="ECO:0007669"/>
    <property type="project" value="InterPro"/>
</dbReference>
<dbReference type="EMBL" id="PGCI01000879">
    <property type="protein sequence ID" value="PLW12602.1"/>
    <property type="molecule type" value="Genomic_DNA"/>
</dbReference>
<evidence type="ECO:0000256" key="1">
    <source>
        <dbReference type="ARBA" id="ARBA00022857"/>
    </source>
</evidence>